<evidence type="ECO:0000313" key="7">
    <source>
        <dbReference type="EMBL" id="MDQ0369432.1"/>
    </source>
</evidence>
<evidence type="ECO:0000256" key="3">
    <source>
        <dbReference type="ARBA" id="ARBA00023027"/>
    </source>
</evidence>
<dbReference type="PROSITE" id="PS00895">
    <property type="entry name" value="3_HYDROXYISOBUT_DH"/>
    <property type="match status" value="1"/>
</dbReference>
<dbReference type="Pfam" id="PF03446">
    <property type="entry name" value="NAD_binding_2"/>
    <property type="match status" value="1"/>
</dbReference>
<dbReference type="PANTHER" id="PTHR43580:SF2">
    <property type="entry name" value="CYTOKINE-LIKE NUCLEAR FACTOR N-PAC"/>
    <property type="match status" value="1"/>
</dbReference>
<dbReference type="GO" id="GO:0016491">
    <property type="term" value="F:oxidoreductase activity"/>
    <property type="evidence" value="ECO:0007669"/>
    <property type="project" value="UniProtKB-KW"/>
</dbReference>
<accession>A0AAE3W509</accession>
<dbReference type="Gene3D" id="1.10.1040.10">
    <property type="entry name" value="N-(1-d-carboxylethyl)-l-norvaline Dehydrogenase, domain 2"/>
    <property type="match status" value="1"/>
</dbReference>
<dbReference type="InterPro" id="IPR008927">
    <property type="entry name" value="6-PGluconate_DH-like_C_sf"/>
</dbReference>
<protein>
    <submittedName>
        <fullName evidence="7">3-hydroxyisobutyrate dehydrogenase-like beta-hydroxyacid dehydrogenase</fullName>
    </submittedName>
</protein>
<comment type="similarity">
    <text evidence="1">Belongs to the HIBADH-related family.</text>
</comment>
<dbReference type="InterPro" id="IPR051265">
    <property type="entry name" value="HIBADH-related_NP60_sf"/>
</dbReference>
<reference evidence="7 8" key="1">
    <citation type="submission" date="2023-07" db="EMBL/GenBank/DDBJ databases">
        <title>Sequencing the genomes of 1000 actinobacteria strains.</title>
        <authorList>
            <person name="Klenk H.-P."/>
        </authorList>
    </citation>
    <scope>NUCLEOTIDE SEQUENCE [LARGE SCALE GENOMIC DNA]</scope>
    <source>
        <strain evidence="7 8">DSM 44709</strain>
    </source>
</reference>
<evidence type="ECO:0000313" key="8">
    <source>
        <dbReference type="Proteomes" id="UP001240236"/>
    </source>
</evidence>
<evidence type="ECO:0000256" key="4">
    <source>
        <dbReference type="PIRSR" id="PIRSR000103-1"/>
    </source>
</evidence>
<sequence>MDVGFIGLGGMGRPMVANLVKAGHTVRVWNRSPEPVAASVADGAIDAGSLAEVWQADVVISMLADDASVRAVLLDDVLLAGARATVHVNMATVSVALAREAAELHAAHGIGYVSAPVLGRTEVAAAGELNILASGPAALRERVEPLFAAMGRRTWPLGDGPEQAVITKISANFMIAAAIESMGEAAALTEAHGVDPGALIELLTNSIFPGVVYTVYGNMIKERRYEPANFRLPLGLKDVTLGLTAGFDARVPMPFAGVLRDQFLDAIAHGDADQDWGAVAEVSRRRANLPRES</sequence>
<dbReference type="GO" id="GO:0050661">
    <property type="term" value="F:NADP binding"/>
    <property type="evidence" value="ECO:0007669"/>
    <property type="project" value="InterPro"/>
</dbReference>
<dbReference type="GO" id="GO:0016054">
    <property type="term" value="P:organic acid catabolic process"/>
    <property type="evidence" value="ECO:0007669"/>
    <property type="project" value="UniProtKB-ARBA"/>
</dbReference>
<dbReference type="SUPFAM" id="SSF51735">
    <property type="entry name" value="NAD(P)-binding Rossmann-fold domains"/>
    <property type="match status" value="1"/>
</dbReference>
<dbReference type="EMBL" id="JAUSUZ010000001">
    <property type="protein sequence ID" value="MDQ0369432.1"/>
    <property type="molecule type" value="Genomic_DNA"/>
</dbReference>
<comment type="caution">
    <text evidence="7">The sequence shown here is derived from an EMBL/GenBank/DDBJ whole genome shotgun (WGS) entry which is preliminary data.</text>
</comment>
<keyword evidence="2" id="KW-0560">Oxidoreductase</keyword>
<dbReference type="InterPro" id="IPR015815">
    <property type="entry name" value="HIBADH-related"/>
</dbReference>
<keyword evidence="3" id="KW-0520">NAD</keyword>
<feature type="domain" description="3-hydroxyisobutyrate dehydrogenase-like NAD-binding" evidence="6">
    <location>
        <begin position="166"/>
        <end position="281"/>
    </location>
</feature>
<dbReference type="InterPro" id="IPR006115">
    <property type="entry name" value="6PGDH_NADP-bd"/>
</dbReference>
<feature type="domain" description="6-phosphogluconate dehydrogenase NADP-binding" evidence="5">
    <location>
        <begin position="2"/>
        <end position="154"/>
    </location>
</feature>
<evidence type="ECO:0000256" key="2">
    <source>
        <dbReference type="ARBA" id="ARBA00023002"/>
    </source>
</evidence>
<dbReference type="Gene3D" id="3.40.50.720">
    <property type="entry name" value="NAD(P)-binding Rossmann-like Domain"/>
    <property type="match status" value="1"/>
</dbReference>
<dbReference type="PIRSF" id="PIRSF000103">
    <property type="entry name" value="HIBADH"/>
    <property type="match status" value="1"/>
</dbReference>
<dbReference type="GO" id="GO:0051287">
    <property type="term" value="F:NAD binding"/>
    <property type="evidence" value="ECO:0007669"/>
    <property type="project" value="InterPro"/>
</dbReference>
<dbReference type="Pfam" id="PF14833">
    <property type="entry name" value="NAD_binding_11"/>
    <property type="match status" value="1"/>
</dbReference>
<keyword evidence="8" id="KW-1185">Reference proteome</keyword>
<evidence type="ECO:0000259" key="5">
    <source>
        <dbReference type="Pfam" id="PF03446"/>
    </source>
</evidence>
<dbReference type="AlphaFoldDB" id="A0AAE3W509"/>
<feature type="active site" evidence="4">
    <location>
        <position position="168"/>
    </location>
</feature>
<dbReference type="InterPro" id="IPR029154">
    <property type="entry name" value="HIBADH-like_NADP-bd"/>
</dbReference>
<dbReference type="PANTHER" id="PTHR43580">
    <property type="entry name" value="OXIDOREDUCTASE GLYR1-RELATED"/>
    <property type="match status" value="1"/>
</dbReference>
<dbReference type="InterPro" id="IPR002204">
    <property type="entry name" value="3-OH-isobutyrate_DH-rel_CS"/>
</dbReference>
<proteinExistence type="inferred from homology"/>
<name>A0AAE3W509_9ACTN</name>
<dbReference type="RefSeq" id="WP_307244657.1">
    <property type="nucleotide sequence ID" value="NZ_JAUSUZ010000001.1"/>
</dbReference>
<evidence type="ECO:0000256" key="1">
    <source>
        <dbReference type="ARBA" id="ARBA00009080"/>
    </source>
</evidence>
<dbReference type="SUPFAM" id="SSF48179">
    <property type="entry name" value="6-phosphogluconate dehydrogenase C-terminal domain-like"/>
    <property type="match status" value="1"/>
</dbReference>
<organism evidence="7 8">
    <name type="scientific">Catenuloplanes indicus</name>
    <dbReference type="NCBI Taxonomy" id="137267"/>
    <lineage>
        <taxon>Bacteria</taxon>
        <taxon>Bacillati</taxon>
        <taxon>Actinomycetota</taxon>
        <taxon>Actinomycetes</taxon>
        <taxon>Micromonosporales</taxon>
        <taxon>Micromonosporaceae</taxon>
        <taxon>Catenuloplanes</taxon>
    </lineage>
</organism>
<dbReference type="Proteomes" id="UP001240236">
    <property type="component" value="Unassembled WGS sequence"/>
</dbReference>
<evidence type="ECO:0000259" key="6">
    <source>
        <dbReference type="Pfam" id="PF14833"/>
    </source>
</evidence>
<dbReference type="InterPro" id="IPR013328">
    <property type="entry name" value="6PGD_dom2"/>
</dbReference>
<gene>
    <name evidence="7" type="ORF">J2S42_006101</name>
</gene>
<dbReference type="InterPro" id="IPR036291">
    <property type="entry name" value="NAD(P)-bd_dom_sf"/>
</dbReference>